<accession>A0ABX2TBC8</accession>
<comment type="caution">
    <text evidence="1">The sequence shown here is derived from an EMBL/GenBank/DDBJ whole genome shotgun (WGS) entry which is preliminary data.</text>
</comment>
<sequence length="410" mass="44358">MIAPDEVSVVVQGPWDPEHTPRCLDSVAMVLPGAEVILSVWKAPPAFDTAGVRADTVILNADPGDTDLTGLLDPAQERRTLITRCNINRQILSTRNALAVAGRAHALKLRSDMALDHAGFLAHAARFRGIDGPCRVFGERIVTTSARSPRRSFTFFVQDFCSFGRLEDMRRLWAAPLFPPRDALLAMPMAERAALLLVPEQHLVLSALRPVLGGTVPSNALDRSPALVELSERALAGNFVCLDAHRLGVRALKPSLQWINLPEDLRLHWLWVLTAGYGEFLSWCRRHCGEAVDPIIAECGEEYATAVADVAVKASLIPDGERMDGNRLMELGVQAHAAGRLDDAAEAYATLLAAEPDHPRVNLALGALLLQRGETDAGRQRLDAAVRGAPGLRPTCEALMRRFAPGGAGG</sequence>
<evidence type="ECO:0000313" key="2">
    <source>
        <dbReference type="Proteomes" id="UP000584642"/>
    </source>
</evidence>
<dbReference type="SUPFAM" id="SSF48452">
    <property type="entry name" value="TPR-like"/>
    <property type="match status" value="1"/>
</dbReference>
<organism evidence="1 2">
    <name type="scientific">Azospirillum oleiclasticum</name>
    <dbReference type="NCBI Taxonomy" id="2735135"/>
    <lineage>
        <taxon>Bacteria</taxon>
        <taxon>Pseudomonadati</taxon>
        <taxon>Pseudomonadota</taxon>
        <taxon>Alphaproteobacteria</taxon>
        <taxon>Rhodospirillales</taxon>
        <taxon>Azospirillaceae</taxon>
        <taxon>Azospirillum</taxon>
    </lineage>
</organism>
<dbReference type="InterPro" id="IPR011990">
    <property type="entry name" value="TPR-like_helical_dom_sf"/>
</dbReference>
<gene>
    <name evidence="1" type="ORF">HND93_09765</name>
</gene>
<keyword evidence="2" id="KW-1185">Reference proteome</keyword>
<name>A0ABX2TBC8_9PROT</name>
<protein>
    <submittedName>
        <fullName evidence="1">Tetratricopeptide repeat protein</fullName>
    </submittedName>
</protein>
<reference evidence="1 2" key="1">
    <citation type="submission" date="2020-05" db="EMBL/GenBank/DDBJ databases">
        <title>Azospirillum oleiclasticum sp. nov, a nitrogen-fixing and heavy crude oil-emulsifying bacterium isolated from the crude oil of Yumen Oilfield.</title>
        <authorList>
            <person name="Wu D."/>
            <person name="Cai M."/>
            <person name="Zhang X."/>
        </authorList>
    </citation>
    <scope>NUCLEOTIDE SEQUENCE [LARGE SCALE GENOMIC DNA]</scope>
    <source>
        <strain evidence="1 2">ROY-1-1-2</strain>
    </source>
</reference>
<dbReference type="InterPro" id="IPR011122">
    <property type="entry name" value="WavE"/>
</dbReference>
<dbReference type="Pfam" id="PF14559">
    <property type="entry name" value="TPR_19"/>
    <property type="match status" value="1"/>
</dbReference>
<proteinExistence type="predicted"/>
<dbReference type="EMBL" id="JABFDB010000005">
    <property type="protein sequence ID" value="NYZ20000.1"/>
    <property type="molecule type" value="Genomic_DNA"/>
</dbReference>
<dbReference type="RefSeq" id="WP_180281773.1">
    <property type="nucleotide sequence ID" value="NZ_JABFDB010000005.1"/>
</dbReference>
<evidence type="ECO:0000313" key="1">
    <source>
        <dbReference type="EMBL" id="NYZ20000.1"/>
    </source>
</evidence>
<dbReference type="Proteomes" id="UP000584642">
    <property type="component" value="Unassembled WGS sequence"/>
</dbReference>
<dbReference type="Pfam" id="PF07507">
    <property type="entry name" value="WavE"/>
    <property type="match status" value="1"/>
</dbReference>
<dbReference type="Gene3D" id="1.25.40.10">
    <property type="entry name" value="Tetratricopeptide repeat domain"/>
    <property type="match status" value="1"/>
</dbReference>